<comment type="caution">
    <text evidence="12">The sequence shown here is derived from an EMBL/GenBank/DDBJ whole genome shotgun (WGS) entry which is preliminary data.</text>
</comment>
<dbReference type="SUPFAM" id="SSF54534">
    <property type="entry name" value="FKBP-like"/>
    <property type="match status" value="1"/>
</dbReference>
<dbReference type="RefSeq" id="WP_113064692.1">
    <property type="nucleotide sequence ID" value="NZ_JAAZQD010000003.1"/>
</dbReference>
<feature type="domain" description="PPIase FKBP-type" evidence="11">
    <location>
        <begin position="6"/>
        <end position="106"/>
    </location>
</feature>
<evidence type="ECO:0000313" key="13">
    <source>
        <dbReference type="Proteomes" id="UP000541636"/>
    </source>
</evidence>
<comment type="similarity">
    <text evidence="3 10">Belongs to the FKBP-type PPIase family.</text>
</comment>
<evidence type="ECO:0000313" key="12">
    <source>
        <dbReference type="EMBL" id="NKZ39046.1"/>
    </source>
</evidence>
<keyword evidence="7 9" id="KW-0413">Isomerase</keyword>
<keyword evidence="4" id="KW-0963">Cytoplasm</keyword>
<evidence type="ECO:0000259" key="11">
    <source>
        <dbReference type="PROSITE" id="PS50059"/>
    </source>
</evidence>
<reference evidence="12 13" key="1">
    <citation type="journal article" date="2017" name="Int. J. Syst. Evol. Microbiol.">
        <title>Oleiagrimonas citrea sp. nov., a marine bacterium isolated from tidal flat sediment and emended description of the genus Oleiagrimonas Fang et al. 2015 and Oleiagrimonas soli.</title>
        <authorList>
            <person name="Yang S.H."/>
            <person name="Seo H.S."/>
            <person name="Seong C.N."/>
            <person name="Kwon K.K."/>
        </authorList>
    </citation>
    <scope>NUCLEOTIDE SEQUENCE [LARGE SCALE GENOMIC DNA]</scope>
    <source>
        <strain evidence="12 13">MEBiC09124</strain>
    </source>
</reference>
<evidence type="ECO:0000256" key="9">
    <source>
        <dbReference type="PROSITE-ProRule" id="PRU00277"/>
    </source>
</evidence>
<sequence>MKAGKDKVVSFHYTLTVDGAEAETSRAQEAPLQALLGRGQLIPGMERAIEGREAGETFAVDIAPEDGYGERREDLTQRLSKKYFHQAARLKPGMTTVLSLKEGGQRAVTVKKVGMSTIDVDLNHPMAGKALHFDIEIVEVREASEEELAHGHAHGPGGHEH</sequence>
<dbReference type="GO" id="GO:0003755">
    <property type="term" value="F:peptidyl-prolyl cis-trans isomerase activity"/>
    <property type="evidence" value="ECO:0007669"/>
    <property type="project" value="UniProtKB-UniRule"/>
</dbReference>
<dbReference type="InterPro" id="IPR001179">
    <property type="entry name" value="PPIase_FKBP_dom"/>
</dbReference>
<dbReference type="PANTHER" id="PTHR47861:SF3">
    <property type="entry name" value="FKBP-TYPE PEPTIDYL-PROLYL CIS-TRANS ISOMERASE SLYD"/>
    <property type="match status" value="1"/>
</dbReference>
<dbReference type="InterPro" id="IPR046357">
    <property type="entry name" value="PPIase_dom_sf"/>
</dbReference>
<name>A0A846ZM51_9GAMM</name>
<dbReference type="PROSITE" id="PS50059">
    <property type="entry name" value="FKBP_PPIASE"/>
    <property type="match status" value="1"/>
</dbReference>
<dbReference type="Gene3D" id="3.10.50.40">
    <property type="match status" value="1"/>
</dbReference>
<gene>
    <name evidence="12" type="ORF">HF690_08795</name>
</gene>
<proteinExistence type="inferred from homology"/>
<evidence type="ECO:0000256" key="8">
    <source>
        <dbReference type="ARBA" id="ARBA00037071"/>
    </source>
</evidence>
<comment type="subcellular location">
    <subcellularLocation>
        <location evidence="2">Cytoplasm</location>
    </subcellularLocation>
</comment>
<comment type="function">
    <text evidence="8">Also involved in hydrogenase metallocenter assembly, probably by participating in the nickel insertion step. This function in hydrogenase biosynthesis requires chaperone activity and the presence of the metal-binding domain, but not PPIase activity.</text>
</comment>
<evidence type="ECO:0000256" key="3">
    <source>
        <dbReference type="ARBA" id="ARBA00006577"/>
    </source>
</evidence>
<dbReference type="PANTHER" id="PTHR47861">
    <property type="entry name" value="FKBP-TYPE PEPTIDYL-PROLYL CIS-TRANS ISOMERASE SLYD"/>
    <property type="match status" value="1"/>
</dbReference>
<organism evidence="12 13">
    <name type="scientific">Oleiagrimonas citrea</name>
    <dbReference type="NCBI Taxonomy" id="1665687"/>
    <lineage>
        <taxon>Bacteria</taxon>
        <taxon>Pseudomonadati</taxon>
        <taxon>Pseudomonadota</taxon>
        <taxon>Gammaproteobacteria</taxon>
        <taxon>Lysobacterales</taxon>
        <taxon>Rhodanobacteraceae</taxon>
        <taxon>Oleiagrimonas</taxon>
    </lineage>
</organism>
<comment type="catalytic activity">
    <reaction evidence="1 9 10">
        <text>[protein]-peptidylproline (omega=180) = [protein]-peptidylproline (omega=0)</text>
        <dbReference type="Rhea" id="RHEA:16237"/>
        <dbReference type="Rhea" id="RHEA-COMP:10747"/>
        <dbReference type="Rhea" id="RHEA-COMP:10748"/>
        <dbReference type="ChEBI" id="CHEBI:83833"/>
        <dbReference type="ChEBI" id="CHEBI:83834"/>
        <dbReference type="EC" id="5.2.1.8"/>
    </reaction>
</comment>
<dbReference type="AlphaFoldDB" id="A0A846ZM51"/>
<dbReference type="EMBL" id="JAAZQD010000003">
    <property type="protein sequence ID" value="NKZ39046.1"/>
    <property type="molecule type" value="Genomic_DNA"/>
</dbReference>
<dbReference type="Pfam" id="PF00254">
    <property type="entry name" value="FKBP_C"/>
    <property type="match status" value="1"/>
</dbReference>
<evidence type="ECO:0000256" key="7">
    <source>
        <dbReference type="ARBA" id="ARBA00023235"/>
    </source>
</evidence>
<keyword evidence="6" id="KW-0143">Chaperone</keyword>
<dbReference type="GO" id="GO:0005737">
    <property type="term" value="C:cytoplasm"/>
    <property type="evidence" value="ECO:0007669"/>
    <property type="project" value="UniProtKB-SubCell"/>
</dbReference>
<accession>A0A846ZM51</accession>
<evidence type="ECO:0000256" key="6">
    <source>
        <dbReference type="ARBA" id="ARBA00023186"/>
    </source>
</evidence>
<dbReference type="GO" id="GO:0042026">
    <property type="term" value="P:protein refolding"/>
    <property type="evidence" value="ECO:0007669"/>
    <property type="project" value="UniProtKB-ARBA"/>
</dbReference>
<evidence type="ECO:0000256" key="2">
    <source>
        <dbReference type="ARBA" id="ARBA00004496"/>
    </source>
</evidence>
<keyword evidence="13" id="KW-1185">Reference proteome</keyword>
<keyword evidence="5 9" id="KW-0697">Rotamase</keyword>
<evidence type="ECO:0000256" key="10">
    <source>
        <dbReference type="RuleBase" id="RU003915"/>
    </source>
</evidence>
<dbReference type="EC" id="5.2.1.8" evidence="10"/>
<dbReference type="Proteomes" id="UP000541636">
    <property type="component" value="Unassembled WGS sequence"/>
</dbReference>
<protein>
    <recommendedName>
        <fullName evidence="10">Peptidyl-prolyl cis-trans isomerase</fullName>
        <ecNumber evidence="10">5.2.1.8</ecNumber>
    </recommendedName>
</protein>
<evidence type="ECO:0000256" key="5">
    <source>
        <dbReference type="ARBA" id="ARBA00023110"/>
    </source>
</evidence>
<evidence type="ECO:0000256" key="4">
    <source>
        <dbReference type="ARBA" id="ARBA00022490"/>
    </source>
</evidence>
<evidence type="ECO:0000256" key="1">
    <source>
        <dbReference type="ARBA" id="ARBA00000971"/>
    </source>
</evidence>